<dbReference type="Pfam" id="PF03401">
    <property type="entry name" value="TctC"/>
    <property type="match status" value="1"/>
</dbReference>
<dbReference type="AlphaFoldDB" id="A0A556A6D1"/>
<comment type="caution">
    <text evidence="2">The sequence shown here is derived from an EMBL/GenBank/DDBJ whole genome shotgun (WGS) entry which is preliminary data.</text>
</comment>
<dbReference type="Proteomes" id="UP000318405">
    <property type="component" value="Unassembled WGS sequence"/>
</dbReference>
<dbReference type="InterPro" id="IPR042100">
    <property type="entry name" value="Bug_dom1"/>
</dbReference>
<dbReference type="PANTHER" id="PTHR42928">
    <property type="entry name" value="TRICARBOXYLATE-BINDING PROTEIN"/>
    <property type="match status" value="1"/>
</dbReference>
<evidence type="ECO:0000313" key="2">
    <source>
        <dbReference type="EMBL" id="TSH88439.1"/>
    </source>
</evidence>
<dbReference type="Gene3D" id="3.40.190.150">
    <property type="entry name" value="Bordetella uptake gene, domain 1"/>
    <property type="match status" value="1"/>
</dbReference>
<name>A0A556A6D1_9BURK</name>
<accession>A0A556A6D1</accession>
<dbReference type="EMBL" id="VLTJ01000044">
    <property type="protein sequence ID" value="TSH88439.1"/>
    <property type="molecule type" value="Genomic_DNA"/>
</dbReference>
<evidence type="ECO:0000256" key="1">
    <source>
        <dbReference type="ARBA" id="ARBA00006987"/>
    </source>
</evidence>
<dbReference type="SUPFAM" id="SSF53850">
    <property type="entry name" value="Periplasmic binding protein-like II"/>
    <property type="match status" value="1"/>
</dbReference>
<sequence length="355" mass="37806">MRRRGYLSEPPERVRVPDVARARLIYTREETMMNTVSKFLCAGLLLAAAAPPAVSADADYPRRPIRVVVAFPAGGSADIVGRLVTQKVSEMSGYNFVVENRPGAGGNLAFDAVASAAPDGYTVLFSTPGIAINPSLYSKVSYKIGDFKAISLVGEAPLVLLARPSLGVTSVDELVKSSQASPDAIRFASSGNGSSSHLAAEVLRTMTGLQYLHVPYRGGGAAMTDVVGQQLDITVQPISESLPFIRNGSLVALGQTGRERSSIAPDIPTIEETGVQGYASTTWYMLLGPAGLSQDVMATLAEKFDQALRQPDLRDRLQGIGVNLINGGPDQAQAFLDSETVRWEKLVQAARIQID</sequence>
<proteinExistence type="inferred from homology"/>
<gene>
    <name evidence="2" type="ORF">FOZ76_26490</name>
</gene>
<dbReference type="Gene3D" id="3.40.190.10">
    <property type="entry name" value="Periplasmic binding protein-like II"/>
    <property type="match status" value="1"/>
</dbReference>
<dbReference type="CDD" id="cd13578">
    <property type="entry name" value="PBP2_Bug27"/>
    <property type="match status" value="1"/>
</dbReference>
<evidence type="ECO:0000313" key="3">
    <source>
        <dbReference type="Proteomes" id="UP000318405"/>
    </source>
</evidence>
<dbReference type="PANTHER" id="PTHR42928:SF5">
    <property type="entry name" value="BLR1237 PROTEIN"/>
    <property type="match status" value="1"/>
</dbReference>
<keyword evidence="3" id="KW-1185">Reference proteome</keyword>
<protein>
    <submittedName>
        <fullName evidence="2">Tripartite tricarboxylate transporter substrate binding protein</fullName>
    </submittedName>
</protein>
<dbReference type="InterPro" id="IPR005064">
    <property type="entry name" value="BUG"/>
</dbReference>
<organism evidence="2 3">
    <name type="scientific">Verticiella sediminum</name>
    <dbReference type="NCBI Taxonomy" id="1247510"/>
    <lineage>
        <taxon>Bacteria</taxon>
        <taxon>Pseudomonadati</taxon>
        <taxon>Pseudomonadota</taxon>
        <taxon>Betaproteobacteria</taxon>
        <taxon>Burkholderiales</taxon>
        <taxon>Alcaligenaceae</taxon>
        <taxon>Verticiella</taxon>
    </lineage>
</organism>
<comment type="similarity">
    <text evidence="1">Belongs to the UPF0065 (bug) family.</text>
</comment>
<dbReference type="OrthoDB" id="8627658at2"/>
<reference evidence="2 3" key="1">
    <citation type="submission" date="2019-07" db="EMBL/GenBank/DDBJ databases">
        <title>Qingshengfaniella alkalisoli gen. nov., sp. nov., isolated from saline soil.</title>
        <authorList>
            <person name="Xu L."/>
            <person name="Huang X.-X."/>
            <person name="Sun J.-Q."/>
        </authorList>
    </citation>
    <scope>NUCLEOTIDE SEQUENCE [LARGE SCALE GENOMIC DNA]</scope>
    <source>
        <strain evidence="2 3">DSM 27279</strain>
    </source>
</reference>
<dbReference type="PIRSF" id="PIRSF017082">
    <property type="entry name" value="YflP"/>
    <property type="match status" value="1"/>
</dbReference>